<accession>V7IEQ8</accession>
<evidence type="ECO:0000313" key="2">
    <source>
        <dbReference type="Proteomes" id="UP000018554"/>
    </source>
</evidence>
<dbReference type="RefSeq" id="WP_023887084.1">
    <property type="nucleotide sequence ID" value="NZ_KI635562.1"/>
</dbReference>
<gene>
    <name evidence="1" type="ORF">HMPREF1177_01016</name>
</gene>
<dbReference type="AlphaFoldDB" id="V7IEQ8"/>
<reference evidence="1 2" key="1">
    <citation type="submission" date="2013-11" db="EMBL/GenBank/DDBJ databases">
        <title>The Genome Sequence of Eikenella corrodens CC92I.</title>
        <authorList>
            <consortium name="The Broad Institute Genomics Platform"/>
            <person name="Earl A."/>
            <person name="Allen-Vercoe E."/>
            <person name="Daigneault M."/>
            <person name="Young S.K."/>
            <person name="Zeng Q."/>
            <person name="Gargeya S."/>
            <person name="Fitzgerald M."/>
            <person name="Abouelleil A."/>
            <person name="Alvarado L."/>
            <person name="Chapman S.B."/>
            <person name="Gainer-Dewar J."/>
            <person name="Goldberg J."/>
            <person name="Griggs A."/>
            <person name="Gujja S."/>
            <person name="Hansen M."/>
            <person name="Howarth C."/>
            <person name="Imamovic A."/>
            <person name="Ireland A."/>
            <person name="Larimer J."/>
            <person name="McCowan C."/>
            <person name="Murphy C."/>
            <person name="Pearson M."/>
            <person name="Poon T.W."/>
            <person name="Priest M."/>
            <person name="Roberts A."/>
            <person name="Saif S."/>
            <person name="Shea T."/>
            <person name="Sykes S."/>
            <person name="Wortman J."/>
            <person name="Nusbaum C."/>
            <person name="Birren B."/>
        </authorList>
    </citation>
    <scope>NUCLEOTIDE SEQUENCE [LARGE SCALE GENOMIC DNA]</scope>
    <source>
        <strain evidence="1 2">CC92I</strain>
    </source>
</reference>
<protein>
    <submittedName>
        <fullName evidence="1">Uncharacterized protein</fullName>
    </submittedName>
</protein>
<comment type="caution">
    <text evidence="1">The sequence shown here is derived from an EMBL/GenBank/DDBJ whole genome shotgun (WGS) entry which is preliminary data.</text>
</comment>
<keyword evidence="2" id="KW-1185">Reference proteome</keyword>
<evidence type="ECO:0000313" key="1">
    <source>
        <dbReference type="EMBL" id="ETA83824.1"/>
    </source>
</evidence>
<proteinExistence type="predicted"/>
<dbReference type="EMBL" id="AZGQ01000004">
    <property type="protein sequence ID" value="ETA83824.1"/>
    <property type="molecule type" value="Genomic_DNA"/>
</dbReference>
<dbReference type="PATRIC" id="fig|1073362.3.peg.1160"/>
<name>V7IEQ8_EIKCO</name>
<organism evidence="1 2">
    <name type="scientific">Eikenella corrodens CC92I</name>
    <dbReference type="NCBI Taxonomy" id="1073362"/>
    <lineage>
        <taxon>Bacteria</taxon>
        <taxon>Pseudomonadati</taxon>
        <taxon>Pseudomonadota</taxon>
        <taxon>Betaproteobacteria</taxon>
        <taxon>Neisseriales</taxon>
        <taxon>Neisseriaceae</taxon>
        <taxon>Eikenella</taxon>
    </lineage>
</organism>
<dbReference type="HOGENOM" id="CLU_2805661_0_0_4"/>
<dbReference type="Proteomes" id="UP000018554">
    <property type="component" value="Unassembled WGS sequence"/>
</dbReference>
<sequence length="67" mass="7379">MQSLQSIRKGFARPLVAQPIRTFPNLIQAAAFIDRLTASRADSYRFNIQQTAADQWAVCRVVSGGVA</sequence>